<dbReference type="SUPFAM" id="SSF57667">
    <property type="entry name" value="beta-beta-alpha zinc fingers"/>
    <property type="match status" value="2"/>
</dbReference>
<dbReference type="FunFam" id="3.30.160.60:FF:000965">
    <property type="entry name" value="Neurotrophin receptor-interacting factor homolog"/>
    <property type="match status" value="1"/>
</dbReference>
<keyword evidence="3" id="KW-0677">Repeat</keyword>
<dbReference type="GO" id="GO:0003700">
    <property type="term" value="F:DNA-binding transcription factor activity"/>
    <property type="evidence" value="ECO:0007669"/>
    <property type="project" value="TreeGrafter"/>
</dbReference>
<evidence type="ECO:0000256" key="4">
    <source>
        <dbReference type="ARBA" id="ARBA00022771"/>
    </source>
</evidence>
<keyword evidence="9" id="KW-0539">Nucleus</keyword>
<dbReference type="PROSITE" id="PS50157">
    <property type="entry name" value="ZINC_FINGER_C2H2_2"/>
    <property type="match status" value="4"/>
</dbReference>
<organism evidence="12 13">
    <name type="scientific">Spodoptera exigua</name>
    <name type="common">Beet armyworm</name>
    <name type="synonym">Noctua fulgens</name>
    <dbReference type="NCBI Taxonomy" id="7107"/>
    <lineage>
        <taxon>Eukaryota</taxon>
        <taxon>Metazoa</taxon>
        <taxon>Ecdysozoa</taxon>
        <taxon>Arthropoda</taxon>
        <taxon>Hexapoda</taxon>
        <taxon>Insecta</taxon>
        <taxon>Pterygota</taxon>
        <taxon>Neoptera</taxon>
        <taxon>Endopterygota</taxon>
        <taxon>Lepidoptera</taxon>
        <taxon>Glossata</taxon>
        <taxon>Ditrysia</taxon>
        <taxon>Noctuoidea</taxon>
        <taxon>Noctuidae</taxon>
        <taxon>Amphipyrinae</taxon>
        <taxon>Spodoptera</taxon>
    </lineage>
</organism>
<comment type="subcellular location">
    <subcellularLocation>
        <location evidence="1">Nucleus</location>
    </subcellularLocation>
</comment>
<evidence type="ECO:0000313" key="13">
    <source>
        <dbReference type="Proteomes" id="UP000648187"/>
    </source>
</evidence>
<dbReference type="GO" id="GO:0000978">
    <property type="term" value="F:RNA polymerase II cis-regulatory region sequence-specific DNA binding"/>
    <property type="evidence" value="ECO:0007669"/>
    <property type="project" value="TreeGrafter"/>
</dbReference>
<evidence type="ECO:0000256" key="9">
    <source>
        <dbReference type="ARBA" id="ARBA00023242"/>
    </source>
</evidence>
<evidence type="ECO:0000256" key="8">
    <source>
        <dbReference type="ARBA" id="ARBA00023163"/>
    </source>
</evidence>
<keyword evidence="2" id="KW-0479">Metal-binding</keyword>
<dbReference type="GO" id="GO:0005634">
    <property type="term" value="C:nucleus"/>
    <property type="evidence" value="ECO:0007669"/>
    <property type="project" value="UniProtKB-SubCell"/>
</dbReference>
<proteinExistence type="predicted"/>
<evidence type="ECO:0000313" key="12">
    <source>
        <dbReference type="EMBL" id="KAF9416868.1"/>
    </source>
</evidence>
<evidence type="ECO:0000256" key="2">
    <source>
        <dbReference type="ARBA" id="ARBA00022723"/>
    </source>
</evidence>
<dbReference type="PANTHER" id="PTHR24390:SF79">
    <property type="entry name" value="ASPARAGINE-RICH ZINC FINGER PROTEIN AZF1"/>
    <property type="match status" value="1"/>
</dbReference>
<sequence length="486" mass="57537">MEAKVECERVLVLCYGCLSADRKISCVTGRIKTLFTKLRGDRKNENDNTDILLCWECTALLNKTQQFQTQIKSAQRQLADHLHGYMNDKNKFSTYTQLTKTKRKEYDYEYIYEEKINEKDFLSTQNEIDNESENKEKLLLNEEENLIEDSGVLLQEIKEEYNNEIKDEVESLNLNGNNDEMDYYDTEWQMEEDGPLQKKTKKKRNNISQSIKKYANYATFRNIRELFTDEVSEFYDQVNLDYSDVDEIKLKAVYNKSKFACKTCKVGFRKYMDYARHNVFRHSKDAPNSHLPGYCGICKKDFKNFYAYVNKHLKYYHPELIPVTFNAKMNLTSQELRYCVECDKQFSSVYLYKKHIKDSVKHTPKPKVSIPCPVCNKIFSKKSYRNNHYNLFHTNGTKHYCELCDKYFANGFGKRNHLQRVHQKIPNPKDKICDLCGRGFSTNRILANHRRTHTGERPYKCQYCPASFAQKYAMMTHQKTQHKNVN</sequence>
<evidence type="ECO:0000256" key="6">
    <source>
        <dbReference type="ARBA" id="ARBA00023015"/>
    </source>
</evidence>
<feature type="domain" description="C2H2-type" evidence="11">
    <location>
        <begin position="431"/>
        <end position="458"/>
    </location>
</feature>
<evidence type="ECO:0000256" key="3">
    <source>
        <dbReference type="ARBA" id="ARBA00022737"/>
    </source>
</evidence>
<keyword evidence="8" id="KW-0804">Transcription</keyword>
<dbReference type="InterPro" id="IPR036236">
    <property type="entry name" value="Znf_C2H2_sf"/>
</dbReference>
<dbReference type="EMBL" id="JACKWZ010000082">
    <property type="protein sequence ID" value="KAF9416868.1"/>
    <property type="molecule type" value="Genomic_DNA"/>
</dbReference>
<accession>A0A835GJN8</accession>
<dbReference type="SMART" id="SM00355">
    <property type="entry name" value="ZnF_C2H2"/>
    <property type="match status" value="7"/>
</dbReference>
<dbReference type="PROSITE" id="PS00028">
    <property type="entry name" value="ZINC_FINGER_C2H2_1"/>
    <property type="match status" value="5"/>
</dbReference>
<dbReference type="AlphaFoldDB" id="A0A835GJN8"/>
<evidence type="ECO:0000256" key="5">
    <source>
        <dbReference type="ARBA" id="ARBA00022833"/>
    </source>
</evidence>
<dbReference type="FunFam" id="3.30.160.60:FF:000110">
    <property type="entry name" value="Zinc finger protein-like"/>
    <property type="match status" value="1"/>
</dbReference>
<keyword evidence="13" id="KW-1185">Reference proteome</keyword>
<evidence type="ECO:0000256" key="10">
    <source>
        <dbReference type="PROSITE-ProRule" id="PRU00042"/>
    </source>
</evidence>
<reference evidence="12" key="1">
    <citation type="submission" date="2020-08" db="EMBL/GenBank/DDBJ databases">
        <title>Spodoptera exigua strain:BAW_Kor-Di-RS1 Genome sequencing and assembly.</title>
        <authorList>
            <person name="Kim J."/>
            <person name="Nam H.Y."/>
            <person name="Kwon M."/>
            <person name="Choi J.H."/>
            <person name="Cho S.R."/>
            <person name="Kim G.-H."/>
        </authorList>
    </citation>
    <scope>NUCLEOTIDE SEQUENCE</scope>
    <source>
        <strain evidence="12">BAW_Kor-Di-RS1</strain>
        <tissue evidence="12">Whole-body</tissue>
    </source>
</reference>
<keyword evidence="4 10" id="KW-0863">Zinc-finger</keyword>
<dbReference type="GO" id="GO:0006357">
    <property type="term" value="P:regulation of transcription by RNA polymerase II"/>
    <property type="evidence" value="ECO:0007669"/>
    <property type="project" value="TreeGrafter"/>
</dbReference>
<dbReference type="Proteomes" id="UP000648187">
    <property type="component" value="Unassembled WGS sequence"/>
</dbReference>
<feature type="domain" description="C2H2-type" evidence="11">
    <location>
        <begin position="259"/>
        <end position="287"/>
    </location>
</feature>
<keyword evidence="7" id="KW-0238">DNA-binding</keyword>
<name>A0A835GJN8_SPOEX</name>
<dbReference type="InterPro" id="IPR013087">
    <property type="entry name" value="Znf_C2H2_type"/>
</dbReference>
<evidence type="ECO:0000256" key="7">
    <source>
        <dbReference type="ARBA" id="ARBA00023125"/>
    </source>
</evidence>
<protein>
    <recommendedName>
        <fullName evidence="11">C2H2-type domain-containing protein</fullName>
    </recommendedName>
</protein>
<dbReference type="PANTHER" id="PTHR24390">
    <property type="entry name" value="ZINC FINGER PROTEIN"/>
    <property type="match status" value="1"/>
</dbReference>
<dbReference type="Gene3D" id="3.30.160.60">
    <property type="entry name" value="Classic Zinc Finger"/>
    <property type="match status" value="3"/>
</dbReference>
<comment type="caution">
    <text evidence="12">The sequence shown here is derived from an EMBL/GenBank/DDBJ whole genome shotgun (WGS) entry which is preliminary data.</text>
</comment>
<feature type="domain" description="C2H2-type" evidence="11">
    <location>
        <begin position="459"/>
        <end position="486"/>
    </location>
</feature>
<feature type="domain" description="C2H2-type" evidence="11">
    <location>
        <begin position="370"/>
        <end position="398"/>
    </location>
</feature>
<dbReference type="GO" id="GO:0008270">
    <property type="term" value="F:zinc ion binding"/>
    <property type="evidence" value="ECO:0007669"/>
    <property type="project" value="UniProtKB-KW"/>
</dbReference>
<keyword evidence="5" id="KW-0862">Zinc</keyword>
<keyword evidence="6" id="KW-0805">Transcription regulation</keyword>
<evidence type="ECO:0000259" key="11">
    <source>
        <dbReference type="PROSITE" id="PS50157"/>
    </source>
</evidence>
<evidence type="ECO:0000256" key="1">
    <source>
        <dbReference type="ARBA" id="ARBA00004123"/>
    </source>
</evidence>
<dbReference type="Pfam" id="PF00096">
    <property type="entry name" value="zf-C2H2"/>
    <property type="match status" value="2"/>
</dbReference>
<gene>
    <name evidence="12" type="ORF">HW555_005871</name>
</gene>